<name>X0W604_9ZZZZ</name>
<evidence type="ECO:0000313" key="8">
    <source>
        <dbReference type="EMBL" id="GAG25965.1"/>
    </source>
</evidence>
<dbReference type="InterPro" id="IPR039672">
    <property type="entry name" value="MFS_2"/>
</dbReference>
<dbReference type="GO" id="GO:0008643">
    <property type="term" value="P:carbohydrate transport"/>
    <property type="evidence" value="ECO:0007669"/>
    <property type="project" value="InterPro"/>
</dbReference>
<dbReference type="PANTHER" id="PTHR11328">
    <property type="entry name" value="MAJOR FACILITATOR SUPERFAMILY DOMAIN-CONTAINING PROTEIN"/>
    <property type="match status" value="1"/>
</dbReference>
<sequence>TGRAQKIAFSVGGIGETGFYQVIAAFLLFFLIEVVHLDAWLAGLSYAIAFGGWNAINDPIIGVLSDKTRTRIGRRRPWIIVGAPLTLVFFILVWTPPVGGMALSEPWNIGMFLFMTLVLSCWAWAYSMTVIPWSALFPQLWQSVKDRTEVTIYREIFAVVGGTLAIVIFPLVVVFFSAIPLGITTADLPDGMVGVPYTEELHASGGSEPYIWSVEDGDQLPGNLTLDSGGQIWGTPTDAGNFTFILEVADAESSTSS</sequence>
<keyword evidence="4 7" id="KW-0812">Transmembrane</keyword>
<reference evidence="8" key="1">
    <citation type="journal article" date="2014" name="Front. Microbiol.">
        <title>High frequency of phylogenetically diverse reductive dehalogenase-homologous genes in deep subseafloor sedimentary metagenomes.</title>
        <authorList>
            <person name="Kawai M."/>
            <person name="Futagami T."/>
            <person name="Toyoda A."/>
            <person name="Takaki Y."/>
            <person name="Nishi S."/>
            <person name="Hori S."/>
            <person name="Arai W."/>
            <person name="Tsubouchi T."/>
            <person name="Morono Y."/>
            <person name="Uchiyama I."/>
            <person name="Ito T."/>
            <person name="Fujiyama A."/>
            <person name="Inagaki F."/>
            <person name="Takami H."/>
        </authorList>
    </citation>
    <scope>NUCLEOTIDE SEQUENCE</scope>
    <source>
        <strain evidence="8">Expedition CK06-06</strain>
    </source>
</reference>
<protein>
    <recommendedName>
        <fullName evidence="9">Major facilitator superfamily (MFS) profile domain-containing protein</fullName>
    </recommendedName>
</protein>
<evidence type="ECO:0000256" key="2">
    <source>
        <dbReference type="ARBA" id="ARBA00022448"/>
    </source>
</evidence>
<evidence type="ECO:0008006" key="9">
    <source>
        <dbReference type="Google" id="ProtNLM"/>
    </source>
</evidence>
<evidence type="ECO:0000256" key="4">
    <source>
        <dbReference type="ARBA" id="ARBA00022692"/>
    </source>
</evidence>
<dbReference type="InterPro" id="IPR013783">
    <property type="entry name" value="Ig-like_fold"/>
</dbReference>
<gene>
    <name evidence="8" type="ORF">S01H1_55533</name>
</gene>
<dbReference type="Pfam" id="PF05345">
    <property type="entry name" value="He_PIG"/>
    <property type="match status" value="1"/>
</dbReference>
<feature type="transmembrane region" description="Helical" evidence="7">
    <location>
        <begin position="77"/>
        <end position="95"/>
    </location>
</feature>
<feature type="transmembrane region" description="Helical" evidence="7">
    <location>
        <begin position="156"/>
        <end position="179"/>
    </location>
</feature>
<evidence type="ECO:0000256" key="5">
    <source>
        <dbReference type="ARBA" id="ARBA00022989"/>
    </source>
</evidence>
<dbReference type="GO" id="GO:0006814">
    <property type="term" value="P:sodium ion transport"/>
    <property type="evidence" value="ECO:0007669"/>
    <property type="project" value="InterPro"/>
</dbReference>
<feature type="transmembrane region" description="Helical" evidence="7">
    <location>
        <begin position="107"/>
        <end position="135"/>
    </location>
</feature>
<evidence type="ECO:0000256" key="7">
    <source>
        <dbReference type="SAM" id="Phobius"/>
    </source>
</evidence>
<dbReference type="PROSITE" id="PS00872">
    <property type="entry name" value="NA_GALACTOSIDE_SYMP"/>
    <property type="match status" value="1"/>
</dbReference>
<feature type="transmembrane region" description="Helical" evidence="7">
    <location>
        <begin position="37"/>
        <end position="56"/>
    </location>
</feature>
<dbReference type="InterPro" id="IPR015919">
    <property type="entry name" value="Cadherin-like_sf"/>
</dbReference>
<evidence type="ECO:0000256" key="1">
    <source>
        <dbReference type="ARBA" id="ARBA00004651"/>
    </source>
</evidence>
<keyword evidence="3" id="KW-1003">Cell membrane</keyword>
<dbReference type="PANTHER" id="PTHR11328:SF24">
    <property type="entry name" value="MAJOR FACILITATOR SUPERFAMILY (MFS) PROFILE DOMAIN-CONTAINING PROTEIN"/>
    <property type="match status" value="1"/>
</dbReference>
<dbReference type="SUPFAM" id="SSF103473">
    <property type="entry name" value="MFS general substrate transporter"/>
    <property type="match status" value="1"/>
</dbReference>
<organism evidence="8">
    <name type="scientific">marine sediment metagenome</name>
    <dbReference type="NCBI Taxonomy" id="412755"/>
    <lineage>
        <taxon>unclassified sequences</taxon>
        <taxon>metagenomes</taxon>
        <taxon>ecological metagenomes</taxon>
    </lineage>
</organism>
<keyword evidence="5 7" id="KW-1133">Transmembrane helix</keyword>
<dbReference type="GO" id="GO:0005886">
    <property type="term" value="C:plasma membrane"/>
    <property type="evidence" value="ECO:0007669"/>
    <property type="project" value="UniProtKB-SubCell"/>
</dbReference>
<dbReference type="GO" id="GO:0015293">
    <property type="term" value="F:symporter activity"/>
    <property type="evidence" value="ECO:0007669"/>
    <property type="project" value="InterPro"/>
</dbReference>
<dbReference type="Gene3D" id="2.60.40.10">
    <property type="entry name" value="Immunoglobulins"/>
    <property type="match status" value="1"/>
</dbReference>
<feature type="transmembrane region" description="Helical" evidence="7">
    <location>
        <begin position="7"/>
        <end position="31"/>
    </location>
</feature>
<accession>X0W604</accession>
<proteinExistence type="predicted"/>
<feature type="non-terminal residue" evidence="8">
    <location>
        <position position="257"/>
    </location>
</feature>
<comment type="caution">
    <text evidence="8">The sequence shown here is derived from an EMBL/GenBank/DDBJ whole genome shotgun (WGS) entry which is preliminary data.</text>
</comment>
<evidence type="ECO:0000256" key="3">
    <source>
        <dbReference type="ARBA" id="ARBA00022475"/>
    </source>
</evidence>
<dbReference type="Pfam" id="PF13347">
    <property type="entry name" value="MFS_2"/>
    <property type="match status" value="1"/>
</dbReference>
<dbReference type="SUPFAM" id="SSF49313">
    <property type="entry name" value="Cadherin-like"/>
    <property type="match status" value="1"/>
</dbReference>
<dbReference type="AlphaFoldDB" id="X0W604"/>
<dbReference type="EMBL" id="BARS01036105">
    <property type="protein sequence ID" value="GAG25965.1"/>
    <property type="molecule type" value="Genomic_DNA"/>
</dbReference>
<keyword evidence="2" id="KW-0813">Transport</keyword>
<evidence type="ECO:0000256" key="6">
    <source>
        <dbReference type="ARBA" id="ARBA00023136"/>
    </source>
</evidence>
<comment type="subcellular location">
    <subcellularLocation>
        <location evidence="1">Cell membrane</location>
        <topology evidence="1">Multi-pass membrane protein</topology>
    </subcellularLocation>
</comment>
<keyword evidence="6 7" id="KW-0472">Membrane</keyword>
<dbReference type="InterPro" id="IPR018043">
    <property type="entry name" value="Na/Gal_symport_CS"/>
</dbReference>
<dbReference type="GO" id="GO:0005509">
    <property type="term" value="F:calcium ion binding"/>
    <property type="evidence" value="ECO:0007669"/>
    <property type="project" value="InterPro"/>
</dbReference>
<feature type="non-terminal residue" evidence="8">
    <location>
        <position position="1"/>
    </location>
</feature>
<dbReference type="InterPro" id="IPR036259">
    <property type="entry name" value="MFS_trans_sf"/>
</dbReference>